<evidence type="ECO:0000313" key="2">
    <source>
        <dbReference type="EMBL" id="CDZ86561.1"/>
    </source>
</evidence>
<feature type="region of interest" description="Disordered" evidence="1">
    <location>
        <begin position="152"/>
        <end position="180"/>
    </location>
</feature>
<protein>
    <submittedName>
        <fullName evidence="2">Uncharacterized protein</fullName>
    </submittedName>
</protein>
<organism evidence="2">
    <name type="scientific">Citrobacter koseri</name>
    <name type="common">Citrobacter diversus</name>
    <dbReference type="NCBI Taxonomy" id="545"/>
    <lineage>
        <taxon>Bacteria</taxon>
        <taxon>Pseudomonadati</taxon>
        <taxon>Pseudomonadota</taxon>
        <taxon>Gammaproteobacteria</taxon>
        <taxon>Enterobacterales</taxon>
        <taxon>Enterobacteriaceae</taxon>
        <taxon>Citrobacter</taxon>
    </lineage>
</organism>
<accession>A0A078LN54</accession>
<dbReference type="PATRIC" id="fig|545.12.peg.4835"/>
<proteinExistence type="predicted"/>
<sequence length="180" mass="20208">MSPYVDVFSPHHLFENLRRKGHHCHGLTHLSWAERKIFYRVLGKKFCGLFIYPGQSVRQVVAVSAPGDRGLNRCRAPDTTTGRDPPQRREARFAPYIPAAFCRDARSAGHGATEAARPERSLQARVFTHRTVATARNRASGFGGDWRVRQQLPVGVGPDDRMPLGSREPKVRPADRTTLQ</sequence>
<feature type="compositionally biased region" description="Basic and acidic residues" evidence="1">
    <location>
        <begin position="158"/>
        <end position="180"/>
    </location>
</feature>
<gene>
    <name evidence="2" type="ORF">BN1086_04812</name>
</gene>
<dbReference type="AlphaFoldDB" id="A0A078LN54"/>
<evidence type="ECO:0000256" key="1">
    <source>
        <dbReference type="SAM" id="MobiDB-lite"/>
    </source>
</evidence>
<name>A0A078LN54_CITKO</name>
<reference evidence="2" key="1">
    <citation type="submission" date="2014-06" db="EMBL/GenBank/DDBJ databases">
        <authorList>
            <person name="Urmite Genomes Urmite Genomes"/>
        </authorList>
    </citation>
    <scope>NUCLEOTIDE SEQUENCE</scope>
</reference>
<dbReference type="EMBL" id="LK931337">
    <property type="protein sequence ID" value="CDZ86561.1"/>
    <property type="molecule type" value="Genomic_DNA"/>
</dbReference>